<evidence type="ECO:0000313" key="1">
    <source>
        <dbReference type="EMBL" id="KAF2168044.1"/>
    </source>
</evidence>
<dbReference type="OrthoDB" id="3438345at2759"/>
<dbReference type="SUPFAM" id="SSF52047">
    <property type="entry name" value="RNI-like"/>
    <property type="match status" value="1"/>
</dbReference>
<sequence length="281" mass="32252">MDGLRDSQLSLQALDIFHAWHEQVKASLACNNFGNLDLAPSRLGTCLSTLKVLSVSMTDPVIEEPKYNVLVPENERQWPGPTISRAQIVDGGSYTALPKMLELCRGLEELKVVAFALDSSDEELQELQKTMRRKHMHHLACATPLHNLRKLDLSCMPVQDTDILTFFANHNVSLRELELTEIRLEGCFPSVVSYITGDSMALEGIRLENIHESHQYVLFQCDWEHEGVVPGDRDVVRRWGLERKADISYFRWELALHPYPLVWYWTLEEPPPEDEDQEIED</sequence>
<evidence type="ECO:0008006" key="3">
    <source>
        <dbReference type="Google" id="ProtNLM"/>
    </source>
</evidence>
<dbReference type="RefSeq" id="XP_033668933.1">
    <property type="nucleotide sequence ID" value="XM_033805882.1"/>
</dbReference>
<reference evidence="1" key="1">
    <citation type="journal article" date="2020" name="Stud. Mycol.">
        <title>101 Dothideomycetes genomes: a test case for predicting lifestyles and emergence of pathogens.</title>
        <authorList>
            <person name="Haridas S."/>
            <person name="Albert R."/>
            <person name="Binder M."/>
            <person name="Bloem J."/>
            <person name="Labutti K."/>
            <person name="Salamov A."/>
            <person name="Andreopoulos B."/>
            <person name="Baker S."/>
            <person name="Barry K."/>
            <person name="Bills G."/>
            <person name="Bluhm B."/>
            <person name="Cannon C."/>
            <person name="Castanera R."/>
            <person name="Culley D."/>
            <person name="Daum C."/>
            <person name="Ezra D."/>
            <person name="Gonzalez J."/>
            <person name="Henrissat B."/>
            <person name="Kuo A."/>
            <person name="Liang C."/>
            <person name="Lipzen A."/>
            <person name="Lutzoni F."/>
            <person name="Magnuson J."/>
            <person name="Mondo S."/>
            <person name="Nolan M."/>
            <person name="Ohm R."/>
            <person name="Pangilinan J."/>
            <person name="Park H.-J."/>
            <person name="Ramirez L."/>
            <person name="Alfaro M."/>
            <person name="Sun H."/>
            <person name="Tritt A."/>
            <person name="Yoshinaga Y."/>
            <person name="Zwiers L.-H."/>
            <person name="Turgeon B."/>
            <person name="Goodwin S."/>
            <person name="Spatafora J."/>
            <person name="Crous P."/>
            <person name="Grigoriev I."/>
        </authorList>
    </citation>
    <scope>NUCLEOTIDE SEQUENCE</scope>
    <source>
        <strain evidence="1">ATCC 36951</strain>
    </source>
</reference>
<evidence type="ECO:0000313" key="2">
    <source>
        <dbReference type="Proteomes" id="UP000799537"/>
    </source>
</evidence>
<organism evidence="1 2">
    <name type="scientific">Zasmidium cellare ATCC 36951</name>
    <dbReference type="NCBI Taxonomy" id="1080233"/>
    <lineage>
        <taxon>Eukaryota</taxon>
        <taxon>Fungi</taxon>
        <taxon>Dikarya</taxon>
        <taxon>Ascomycota</taxon>
        <taxon>Pezizomycotina</taxon>
        <taxon>Dothideomycetes</taxon>
        <taxon>Dothideomycetidae</taxon>
        <taxon>Mycosphaerellales</taxon>
        <taxon>Mycosphaerellaceae</taxon>
        <taxon>Zasmidium</taxon>
    </lineage>
</organism>
<accession>A0A6A6CLI5</accession>
<dbReference type="AlphaFoldDB" id="A0A6A6CLI5"/>
<dbReference type="EMBL" id="ML993591">
    <property type="protein sequence ID" value="KAF2168044.1"/>
    <property type="molecule type" value="Genomic_DNA"/>
</dbReference>
<dbReference type="GeneID" id="54559154"/>
<dbReference type="Gene3D" id="3.80.10.10">
    <property type="entry name" value="Ribonuclease Inhibitor"/>
    <property type="match status" value="1"/>
</dbReference>
<protein>
    <recommendedName>
        <fullName evidence="3">F-box domain-containing protein</fullName>
    </recommendedName>
</protein>
<dbReference type="InterPro" id="IPR032675">
    <property type="entry name" value="LRR_dom_sf"/>
</dbReference>
<gene>
    <name evidence="1" type="ORF">M409DRAFT_21490</name>
</gene>
<name>A0A6A6CLI5_ZASCE</name>
<proteinExistence type="predicted"/>
<dbReference type="Proteomes" id="UP000799537">
    <property type="component" value="Unassembled WGS sequence"/>
</dbReference>
<keyword evidence="2" id="KW-1185">Reference proteome</keyword>